<feature type="domain" description="ABC-type glycine betaine transport system substrate-binding" evidence="2">
    <location>
        <begin position="28"/>
        <end position="277"/>
    </location>
</feature>
<reference evidence="3 4" key="1">
    <citation type="submission" date="2018-06" db="EMBL/GenBank/DDBJ databases">
        <title>Complete genome of Desulfovibrio marinus P48SEP.</title>
        <authorList>
            <person name="Crispim J.S."/>
            <person name="Vidigal P.M.P."/>
            <person name="Silva L.C.F."/>
            <person name="Araujo L.C."/>
            <person name="Laguardia C.N."/>
            <person name="Dias R.S."/>
            <person name="Sousa M.P."/>
            <person name="Paula S.O."/>
            <person name="Silva C."/>
        </authorList>
    </citation>
    <scope>NUCLEOTIDE SEQUENCE [LARGE SCALE GENOMIC DNA]</scope>
    <source>
        <strain evidence="3 4">P48SEP</strain>
    </source>
</reference>
<dbReference type="GO" id="GO:0022857">
    <property type="term" value="F:transmembrane transporter activity"/>
    <property type="evidence" value="ECO:0007669"/>
    <property type="project" value="InterPro"/>
</dbReference>
<dbReference type="RefSeq" id="WP_144306773.1">
    <property type="nucleotide sequence ID" value="NZ_QMIF01000015.1"/>
</dbReference>
<dbReference type="Proteomes" id="UP000434052">
    <property type="component" value="Unassembled WGS sequence"/>
</dbReference>
<gene>
    <name evidence="3" type="ORF">DQK91_17895</name>
</gene>
<keyword evidence="1" id="KW-0732">Signal</keyword>
<dbReference type="Gene3D" id="3.40.190.100">
    <property type="entry name" value="Glycine betaine-binding periplasmic protein, domain 2"/>
    <property type="match status" value="1"/>
</dbReference>
<comment type="caution">
    <text evidence="3">The sequence shown here is derived from an EMBL/GenBank/DDBJ whole genome shotgun (WGS) entry which is preliminary data.</text>
</comment>
<accession>A0A6P1ZCE9</accession>
<dbReference type="EMBL" id="QMIF01000015">
    <property type="protein sequence ID" value="TVM31541.1"/>
    <property type="molecule type" value="Genomic_DNA"/>
</dbReference>
<evidence type="ECO:0000256" key="1">
    <source>
        <dbReference type="SAM" id="SignalP"/>
    </source>
</evidence>
<organism evidence="3 4">
    <name type="scientific">Oceanidesulfovibrio marinus</name>
    <dbReference type="NCBI Taxonomy" id="370038"/>
    <lineage>
        <taxon>Bacteria</taxon>
        <taxon>Pseudomonadati</taxon>
        <taxon>Thermodesulfobacteriota</taxon>
        <taxon>Desulfovibrionia</taxon>
        <taxon>Desulfovibrionales</taxon>
        <taxon>Desulfovibrionaceae</taxon>
        <taxon>Oceanidesulfovibrio</taxon>
    </lineage>
</organism>
<dbReference type="OrthoDB" id="9787902at2"/>
<evidence type="ECO:0000313" key="4">
    <source>
        <dbReference type="Proteomes" id="UP000434052"/>
    </source>
</evidence>
<proteinExistence type="predicted"/>
<dbReference type="InterPro" id="IPR007210">
    <property type="entry name" value="ABC_Gly_betaine_transp_sub-bd"/>
</dbReference>
<sequence length="306" mass="33829">MKYLTTCLACIMAVFIVGVSAHAAEKTRFATPPWPGVEVKTEITSQILETLDYPTEQLQIGLSIAYSGFSSGEVDAFLGAWMPQQTAMLEPLVEKGVVEKAAVNLDTAVISLCVPKFVGDEGVKSFADLDKYADKFGHHMYNIEAGSAMHTNMEEIIKNDVAGLGDWTQTGVTTPAMLKEVTGKADRGEWVVFGCWKPHWMNLMMDMTYLTPVPGTEKFASNSKVYTVVRGDMKDTDPDIYRFLKQIKVTSQAQSEWIRDYGQKEIPVDTVAKDWISANKDTVAQWLDGVKAADGTPAMEKINEAY</sequence>
<protein>
    <submittedName>
        <fullName evidence="3">Glycine/betaine ABC transporter substrate-binding protein</fullName>
    </submittedName>
</protein>
<dbReference type="GO" id="GO:0043190">
    <property type="term" value="C:ATP-binding cassette (ABC) transporter complex"/>
    <property type="evidence" value="ECO:0007669"/>
    <property type="project" value="InterPro"/>
</dbReference>
<dbReference type="Pfam" id="PF04069">
    <property type="entry name" value="OpuAC"/>
    <property type="match status" value="1"/>
</dbReference>
<dbReference type="AlphaFoldDB" id="A0A6P1ZCE9"/>
<feature type="chain" id="PRO_5026695681" evidence="1">
    <location>
        <begin position="24"/>
        <end position="306"/>
    </location>
</feature>
<dbReference type="SUPFAM" id="SSF53850">
    <property type="entry name" value="Periplasmic binding protein-like II"/>
    <property type="match status" value="1"/>
</dbReference>
<feature type="signal peptide" evidence="1">
    <location>
        <begin position="1"/>
        <end position="23"/>
    </location>
</feature>
<dbReference type="Gene3D" id="3.40.190.10">
    <property type="entry name" value="Periplasmic binding protein-like II"/>
    <property type="match status" value="1"/>
</dbReference>
<name>A0A6P1ZCE9_9BACT</name>
<evidence type="ECO:0000259" key="2">
    <source>
        <dbReference type="Pfam" id="PF04069"/>
    </source>
</evidence>
<evidence type="ECO:0000313" key="3">
    <source>
        <dbReference type="EMBL" id="TVM31541.1"/>
    </source>
</evidence>